<evidence type="ECO:0000313" key="1">
    <source>
        <dbReference type="EMBL" id="GMQ64849.1"/>
    </source>
</evidence>
<comment type="caution">
    <text evidence="1">The sequence shown here is derived from an EMBL/GenBank/DDBJ whole genome shotgun (WGS) entry which is preliminary data.</text>
</comment>
<protein>
    <submittedName>
        <fullName evidence="1">Uncharacterized protein</fullName>
    </submittedName>
</protein>
<name>A0ACB5UPE6_9FIRM</name>
<dbReference type="Proteomes" id="UP001374599">
    <property type="component" value="Unassembled WGS sequence"/>
</dbReference>
<dbReference type="EMBL" id="BTPU01000084">
    <property type="protein sequence ID" value="GMQ64849.1"/>
    <property type="molecule type" value="Genomic_DNA"/>
</dbReference>
<evidence type="ECO:0000313" key="2">
    <source>
        <dbReference type="Proteomes" id="UP001374599"/>
    </source>
</evidence>
<keyword evidence="2" id="KW-1185">Reference proteome</keyword>
<proteinExistence type="predicted"/>
<reference evidence="1" key="1">
    <citation type="submission" date="2023-09" db="EMBL/GenBank/DDBJ databases">
        <title>Vallitalea sediminicola and Vallitalea maricola sp. nov., anaerobic bacteria isolated from marine sediment.</title>
        <authorList>
            <person name="Hirano S."/>
            <person name="Maeda A."/>
            <person name="Terahara T."/>
            <person name="Mori K."/>
            <person name="Hamada M."/>
            <person name="Matsumoto R."/>
            <person name="Kobayashi T."/>
        </authorList>
    </citation>
    <scope>NUCLEOTIDE SEQUENCE</scope>
    <source>
        <strain evidence="1">AN17-2</strain>
    </source>
</reference>
<accession>A0ACB5UPE6</accession>
<sequence length="50" mass="5711">MANNVVLIKQAISLLNRIDRFFTTTILQALLILILKIIIYSEKSSLLITH</sequence>
<gene>
    <name evidence="1" type="ORF">AN2V17_40890</name>
</gene>
<organism evidence="1 2">
    <name type="scientific">Vallitalea maricola</name>
    <dbReference type="NCBI Taxonomy" id="3074433"/>
    <lineage>
        <taxon>Bacteria</taxon>
        <taxon>Bacillati</taxon>
        <taxon>Bacillota</taxon>
        <taxon>Clostridia</taxon>
        <taxon>Lachnospirales</taxon>
        <taxon>Vallitaleaceae</taxon>
        <taxon>Vallitalea</taxon>
    </lineage>
</organism>